<comment type="similarity">
    <text evidence="2">Belongs to the PEN-2 family.</text>
</comment>
<evidence type="ECO:0000256" key="7">
    <source>
        <dbReference type="ARBA" id="ARBA00023136"/>
    </source>
</evidence>
<dbReference type="InterPro" id="IPR019379">
    <property type="entry name" value="Gamma_Secretase_Asp_P_PEN2"/>
</dbReference>
<keyword evidence="5" id="KW-0914">Notch signaling pathway</keyword>
<proteinExistence type="evidence at transcript level"/>
<evidence type="ECO:0000313" key="9">
    <source>
        <dbReference type="EMBL" id="BAN21058.1"/>
    </source>
</evidence>
<keyword evidence="7 8" id="KW-0472">Membrane</keyword>
<evidence type="ECO:0000256" key="8">
    <source>
        <dbReference type="SAM" id="Phobius"/>
    </source>
</evidence>
<evidence type="ECO:0000256" key="4">
    <source>
        <dbReference type="ARBA" id="ARBA00022692"/>
    </source>
</evidence>
<dbReference type="GO" id="GO:0007219">
    <property type="term" value="P:Notch signaling pathway"/>
    <property type="evidence" value="ECO:0007669"/>
    <property type="project" value="UniProtKB-KW"/>
</dbReference>
<feature type="transmembrane region" description="Helical" evidence="8">
    <location>
        <begin position="56"/>
        <end position="78"/>
    </location>
</feature>
<comment type="subcellular location">
    <subcellularLocation>
        <location evidence="1">Membrane</location>
        <topology evidence="1">Multi-pass membrane protein</topology>
    </subcellularLocation>
</comment>
<name>R4WDN5_RIPPE</name>
<organism evidence="9">
    <name type="scientific">Riptortus pedestris</name>
    <name type="common">Bean bug</name>
    <dbReference type="NCBI Taxonomy" id="329032"/>
    <lineage>
        <taxon>Eukaryota</taxon>
        <taxon>Metazoa</taxon>
        <taxon>Ecdysozoa</taxon>
        <taxon>Arthropoda</taxon>
        <taxon>Hexapoda</taxon>
        <taxon>Insecta</taxon>
        <taxon>Pterygota</taxon>
        <taxon>Neoptera</taxon>
        <taxon>Paraneoptera</taxon>
        <taxon>Hemiptera</taxon>
        <taxon>Heteroptera</taxon>
        <taxon>Panheteroptera</taxon>
        <taxon>Pentatomomorpha</taxon>
        <taxon>Coreoidea</taxon>
        <taxon>Alydidae</taxon>
        <taxon>Riptortus</taxon>
    </lineage>
</organism>
<dbReference type="EMBL" id="AK417843">
    <property type="protein sequence ID" value="BAN21058.1"/>
    <property type="molecule type" value="mRNA"/>
</dbReference>
<evidence type="ECO:0000256" key="2">
    <source>
        <dbReference type="ARBA" id="ARBA00009607"/>
    </source>
</evidence>
<protein>
    <recommendedName>
        <fullName evidence="3">Gamma-secretase subunit PEN-2</fullName>
    </recommendedName>
</protein>
<evidence type="ECO:0000256" key="1">
    <source>
        <dbReference type="ARBA" id="ARBA00004141"/>
    </source>
</evidence>
<dbReference type="Pfam" id="PF10251">
    <property type="entry name" value="PEN-2"/>
    <property type="match status" value="1"/>
</dbReference>
<dbReference type="GO" id="GO:0007220">
    <property type="term" value="P:Notch receptor processing"/>
    <property type="evidence" value="ECO:0007669"/>
    <property type="project" value="TreeGrafter"/>
</dbReference>
<dbReference type="AlphaFoldDB" id="R4WDN5"/>
<keyword evidence="4 8" id="KW-0812">Transmembrane</keyword>
<evidence type="ECO:0000256" key="3">
    <source>
        <dbReference type="ARBA" id="ARBA00018306"/>
    </source>
</evidence>
<keyword evidence="6 8" id="KW-1133">Transmembrane helix</keyword>
<sequence>MDLSKVKNNEKLNLCVWYFRAGFFCLPFVWLVNAVWFYKEAFKKPPYEEQDSIKRYVIFSGIGAFIWTLAIGSWIYIFQTNRVAWGEFADSISFVTPTGRA</sequence>
<reference evidence="9" key="1">
    <citation type="journal article" date="2013" name="PLoS ONE">
        <title>Gene expression in gut symbiotic organ of stinkbug affected by extracellular bacterial symbiont.</title>
        <authorList>
            <person name="Futahashi R."/>
            <person name="Tanaka K."/>
            <person name="Tanahashi M."/>
            <person name="Nikoh N."/>
            <person name="Kikuchi Y."/>
            <person name="Lee B.L."/>
            <person name="Fukatsu T."/>
        </authorList>
    </citation>
    <scope>NUCLEOTIDE SEQUENCE</scope>
    <source>
        <tissue evidence="9">Midgut</tissue>
    </source>
</reference>
<dbReference type="PANTHER" id="PTHR16318">
    <property type="entry name" value="GAMMA-SECRETASE SUBUNIT PEN-2"/>
    <property type="match status" value="1"/>
</dbReference>
<dbReference type="PANTHER" id="PTHR16318:SF0">
    <property type="entry name" value="GAMMA-SECRETASE SUBUNIT PEN-2"/>
    <property type="match status" value="1"/>
</dbReference>
<evidence type="ECO:0000256" key="6">
    <source>
        <dbReference type="ARBA" id="ARBA00022989"/>
    </source>
</evidence>
<dbReference type="GO" id="GO:0070765">
    <property type="term" value="C:gamma-secretase complex"/>
    <property type="evidence" value="ECO:0007669"/>
    <property type="project" value="TreeGrafter"/>
</dbReference>
<accession>R4WDN5</accession>
<feature type="transmembrane region" description="Helical" evidence="8">
    <location>
        <begin position="12"/>
        <end position="36"/>
    </location>
</feature>
<evidence type="ECO:0000256" key="5">
    <source>
        <dbReference type="ARBA" id="ARBA00022976"/>
    </source>
</evidence>